<dbReference type="Proteomes" id="UP000184465">
    <property type="component" value="Unassembled WGS sequence"/>
</dbReference>
<evidence type="ECO:0000313" key="2">
    <source>
        <dbReference type="EMBL" id="SHJ92626.1"/>
    </source>
</evidence>
<dbReference type="STRING" id="1121301.SAMN02745912_01629"/>
<dbReference type="EMBL" id="FRAG01000016">
    <property type="protein sequence ID" value="SHJ92626.1"/>
    <property type="molecule type" value="Genomic_DNA"/>
</dbReference>
<gene>
    <name evidence="2" type="ORF">SAMN02745912_01629</name>
</gene>
<evidence type="ECO:0000313" key="3">
    <source>
        <dbReference type="Proteomes" id="UP000184465"/>
    </source>
</evidence>
<keyword evidence="1" id="KW-0812">Transmembrane</keyword>
<accession>A0A1M6NAR0</accession>
<protein>
    <recommendedName>
        <fullName evidence="4">DUF5666 domain-containing protein</fullName>
    </recommendedName>
</protein>
<name>A0A1M6NAR0_PARC5</name>
<organism evidence="2 3">
    <name type="scientific">Paramaledivibacter caminithermalis (strain DSM 15212 / CIP 107654 / DViRD3)</name>
    <name type="common">Clostridium caminithermale</name>
    <dbReference type="NCBI Taxonomy" id="1121301"/>
    <lineage>
        <taxon>Bacteria</taxon>
        <taxon>Bacillati</taxon>
        <taxon>Bacillota</taxon>
        <taxon>Clostridia</taxon>
        <taxon>Peptostreptococcales</taxon>
        <taxon>Caminicellaceae</taxon>
        <taxon>Paramaledivibacter</taxon>
    </lineage>
</organism>
<feature type="transmembrane region" description="Helical" evidence="1">
    <location>
        <begin position="44"/>
        <end position="64"/>
    </location>
</feature>
<sequence length="180" mass="20107">MMNEKYKNAISTIQASDKFKKETLQKLNKIKGKRRYKVEMTKKILIGFAASLVLVIGIMSLNMYQSSNNADLAKIDLTERIVVDPNAPSGDAVVNIEGIIVEVSDDGLSFKLDNGKWVKITDETIIGISGPTAAPKEEQFFEPTFRVGNSIAGFTLDENANEIIAYAIYTNWNWEDPIRK</sequence>
<evidence type="ECO:0008006" key="4">
    <source>
        <dbReference type="Google" id="ProtNLM"/>
    </source>
</evidence>
<keyword evidence="1" id="KW-1133">Transmembrane helix</keyword>
<keyword evidence="1" id="KW-0472">Membrane</keyword>
<dbReference type="AlphaFoldDB" id="A0A1M6NAR0"/>
<dbReference type="OrthoDB" id="2738536at2"/>
<keyword evidence="3" id="KW-1185">Reference proteome</keyword>
<proteinExistence type="predicted"/>
<evidence type="ECO:0000256" key="1">
    <source>
        <dbReference type="SAM" id="Phobius"/>
    </source>
</evidence>
<reference evidence="2 3" key="1">
    <citation type="submission" date="2016-11" db="EMBL/GenBank/DDBJ databases">
        <authorList>
            <person name="Jaros S."/>
            <person name="Januszkiewicz K."/>
            <person name="Wedrychowicz H."/>
        </authorList>
    </citation>
    <scope>NUCLEOTIDE SEQUENCE [LARGE SCALE GENOMIC DNA]</scope>
    <source>
        <strain evidence="2 3">DSM 15212</strain>
    </source>
</reference>